<keyword evidence="1" id="KW-0175">Coiled coil</keyword>
<organism evidence="5 6">
    <name type="scientific">Lepraria neglecta</name>
    <dbReference type="NCBI Taxonomy" id="209136"/>
    <lineage>
        <taxon>Eukaryota</taxon>
        <taxon>Fungi</taxon>
        <taxon>Dikarya</taxon>
        <taxon>Ascomycota</taxon>
        <taxon>Pezizomycotina</taxon>
        <taxon>Lecanoromycetes</taxon>
        <taxon>OSLEUM clade</taxon>
        <taxon>Lecanoromycetidae</taxon>
        <taxon>Lecanorales</taxon>
        <taxon>Lecanorineae</taxon>
        <taxon>Stereocaulaceae</taxon>
        <taxon>Lepraria</taxon>
    </lineage>
</organism>
<name>A0AAE0DI26_9LECA</name>
<proteinExistence type="predicted"/>
<feature type="compositionally biased region" description="Polar residues" evidence="2">
    <location>
        <begin position="1090"/>
        <end position="1107"/>
    </location>
</feature>
<dbReference type="InterPro" id="IPR011993">
    <property type="entry name" value="PH-like_dom_sf"/>
</dbReference>
<dbReference type="SMART" id="SM00222">
    <property type="entry name" value="Sec7"/>
    <property type="match status" value="1"/>
</dbReference>
<dbReference type="SUPFAM" id="SSF48425">
    <property type="entry name" value="Sec7 domain"/>
    <property type="match status" value="1"/>
</dbReference>
<dbReference type="Pfam" id="PF01369">
    <property type="entry name" value="Sec7"/>
    <property type="match status" value="1"/>
</dbReference>
<feature type="compositionally biased region" description="Polar residues" evidence="2">
    <location>
        <begin position="1038"/>
        <end position="1059"/>
    </location>
</feature>
<feature type="compositionally biased region" description="Basic and acidic residues" evidence="2">
    <location>
        <begin position="1170"/>
        <end position="1198"/>
    </location>
</feature>
<feature type="region of interest" description="Disordered" evidence="2">
    <location>
        <begin position="257"/>
        <end position="398"/>
    </location>
</feature>
<dbReference type="InterPro" id="IPR023394">
    <property type="entry name" value="Sec7_C_sf"/>
</dbReference>
<dbReference type="PROSITE" id="PS50190">
    <property type="entry name" value="SEC7"/>
    <property type="match status" value="1"/>
</dbReference>
<feature type="region of interest" description="Disordered" evidence="2">
    <location>
        <begin position="1072"/>
        <end position="1256"/>
    </location>
</feature>
<feature type="region of interest" description="Disordered" evidence="2">
    <location>
        <begin position="1299"/>
        <end position="1353"/>
    </location>
</feature>
<feature type="compositionally biased region" description="Low complexity" evidence="2">
    <location>
        <begin position="386"/>
        <end position="398"/>
    </location>
</feature>
<dbReference type="SUPFAM" id="SSF50729">
    <property type="entry name" value="PH domain-like"/>
    <property type="match status" value="1"/>
</dbReference>
<evidence type="ECO:0000259" key="3">
    <source>
        <dbReference type="PROSITE" id="PS50003"/>
    </source>
</evidence>
<feature type="region of interest" description="Disordered" evidence="2">
    <location>
        <begin position="880"/>
        <end position="903"/>
    </location>
</feature>
<feature type="region of interest" description="Disordered" evidence="2">
    <location>
        <begin position="1"/>
        <end position="80"/>
    </location>
</feature>
<dbReference type="InterPro" id="IPR035999">
    <property type="entry name" value="Sec7_dom_sf"/>
</dbReference>
<accession>A0AAE0DI26</accession>
<dbReference type="EMBL" id="JASNWA010000008">
    <property type="protein sequence ID" value="KAK3171057.1"/>
    <property type="molecule type" value="Genomic_DNA"/>
</dbReference>
<feature type="compositionally biased region" description="Polar residues" evidence="2">
    <location>
        <begin position="279"/>
        <end position="305"/>
    </location>
</feature>
<protein>
    <submittedName>
        <fullName evidence="5">Uncharacterized protein</fullName>
    </submittedName>
</protein>
<comment type="caution">
    <text evidence="5">The sequence shown here is derived from an EMBL/GenBank/DDBJ whole genome shotgun (WGS) entry which is preliminary data.</text>
</comment>
<dbReference type="PANTHER" id="PTHR10663">
    <property type="entry name" value="GUANYL-NUCLEOTIDE EXCHANGE FACTOR"/>
    <property type="match status" value="1"/>
</dbReference>
<dbReference type="InterPro" id="IPR000904">
    <property type="entry name" value="Sec7_dom"/>
</dbReference>
<feature type="compositionally biased region" description="Low complexity" evidence="2">
    <location>
        <begin position="220"/>
        <end position="231"/>
    </location>
</feature>
<sequence>MPPSRLRTNKSGDSGGLRRHSTIEPMMPNDQTDQPVCNDANHLGHDNHESVMSPSPLRNSFEPPGGYGAPSIERPRTPAQLEVQPKRQRFSMLQYRHKSDPQISKTAKEHAAAATPPMPAAPSIITTAPTDSLEVAPKKKSTFTLPRRHEAPEMPRSLSPKPSNQSLSDVNSGRIAGPTSANPSARESRITFDEPERFQGLNAPPAYGDNSNSSLALPVSRLSESSRSEGSLGDHGVYATTTTTHTVSTTTTFFRLPRRKNKNKGPLFPLPVKIPPPESSQNASLTPRASTGAYSSESTRHQSPSRFPPLTAVHRPFANHEGNASSSTLPSLSHVIGDTAQKDSSNSSPVLVDPPPLDRRHRSSTKGSYRQSIDDEPLPTPPFPQSGRTSSSTGRASLGGLFNLSRLRQNSEPQQIRHAFGHPPMPGTPLSAGSKAHSFNLTREPTVVPERQEGDTPAKYLIRLEEAVSRGVVATILSQSNDEFFKNVLRSYMRGFKFFGDPLDMSTRKLLMEVELPKETQQIDRVLQAFANRYHECNPGVYASPDEAYFIAFSILILHTDVFNKNNKHKMQKHDYTKNARGQGVADEILECFYDNISYTPFIHVEDDIDINGERIVTRKPKKNLFTKQSTDSLGKPSREPVDPYTLILDNRLDSLRPSLKDVMNLEDHYTYLGTAPSLNLANLHKTFFKSGILQIVSSRSRPEAFKSPETMTNPAEAHPGVVDIKITKVGILWRKDTKKKKARSPWQEWGAILTGAQLYFFRNTTWIKSLMHQHDSHHKHGYAGGPVIFKPPLEQFKPDVLMSTEDAVALLDNNYKKHKHAFVFVRHGGFEEIFLADNEGDVNDWLAKLNYAAAFRTAGVRMRGLVGGVNDGERTRAMRRMDSSNSAQSAQSSASETTVPNSKEDIQLAHQIQAARRQILAQKIAEADAKLSDASKQLEIQLRNARHLQILAPIQNRTREQVVLAAGGMAAKIQWMRMETWRTRCHRDILVMDLEEDIKSGGDLKLKSDSSTPPASSPRGQDVRKTEARLSYLDGPRSNSRADATARPATQPSPTKTFNMDDVFASLQRTPIDSNHKPKGSWELPPLNFQPTRSPLASVSTPVVDQQSRHPLVPQPSSRSVSDIAKVSDPSDIAAQLATPSPGIDNNEQEVLQEAGLVEPDSPSAGKGKRPETPTESRERPQDKGKTLESEVNEAKSKVRRSLHRTLRDSHPPSHHRSRKGKDSASSAGLAEDSASLADSEGLARGTGSFTVHGKKASVINFGSEWQNMSPEERLKLRKQAQTDDSKLSVPSAIEDEATSIRSDFGPIARPVSTISASTTTTRSQPFEEAPGEPGPTSDPRTEALKATTLPI</sequence>
<evidence type="ECO:0000256" key="2">
    <source>
        <dbReference type="SAM" id="MobiDB-lite"/>
    </source>
</evidence>
<dbReference type="Gene3D" id="2.30.29.30">
    <property type="entry name" value="Pleckstrin-homology domain (PH domain)/Phosphotyrosine-binding domain (PTB)"/>
    <property type="match status" value="1"/>
</dbReference>
<evidence type="ECO:0000313" key="6">
    <source>
        <dbReference type="Proteomes" id="UP001276659"/>
    </source>
</evidence>
<feature type="compositionally biased region" description="Low complexity" evidence="2">
    <location>
        <begin position="121"/>
        <end position="130"/>
    </location>
</feature>
<reference evidence="5" key="1">
    <citation type="submission" date="2022-11" db="EMBL/GenBank/DDBJ databases">
        <title>Chromosomal genome sequence assembly and mating type (MAT) locus characterization of the leprose asexual lichenized fungus Lepraria neglecta (Nyl.) Erichsen.</title>
        <authorList>
            <person name="Allen J.L."/>
            <person name="Pfeffer B."/>
        </authorList>
    </citation>
    <scope>NUCLEOTIDE SEQUENCE</scope>
    <source>
        <strain evidence="5">Allen 5258</strain>
    </source>
</reference>
<feature type="domain" description="PH" evidence="3">
    <location>
        <begin position="726"/>
        <end position="855"/>
    </location>
</feature>
<feature type="compositionally biased region" description="Pro residues" evidence="2">
    <location>
        <begin position="268"/>
        <end position="278"/>
    </location>
</feature>
<dbReference type="PANTHER" id="PTHR10663:SF405">
    <property type="entry name" value="ARF GUANINE NUCLEOTIDE EXCHANGE FACTOR SYT1"/>
    <property type="match status" value="1"/>
</dbReference>
<gene>
    <name evidence="5" type="ORF">OEA41_003141</name>
</gene>
<feature type="domain" description="SEC7" evidence="4">
    <location>
        <begin position="420"/>
        <end position="600"/>
    </location>
</feature>
<feature type="compositionally biased region" description="Low complexity" evidence="2">
    <location>
        <begin position="1314"/>
        <end position="1325"/>
    </location>
</feature>
<feature type="coiled-coil region" evidence="1">
    <location>
        <begin position="918"/>
        <end position="945"/>
    </location>
</feature>
<dbReference type="GO" id="GO:0005085">
    <property type="term" value="F:guanyl-nucleotide exchange factor activity"/>
    <property type="evidence" value="ECO:0007669"/>
    <property type="project" value="InterPro"/>
</dbReference>
<dbReference type="GO" id="GO:0032012">
    <property type="term" value="P:regulation of ARF protein signal transduction"/>
    <property type="evidence" value="ECO:0007669"/>
    <property type="project" value="InterPro"/>
</dbReference>
<dbReference type="Proteomes" id="UP001276659">
    <property type="component" value="Unassembled WGS sequence"/>
</dbReference>
<feature type="compositionally biased region" description="Low complexity" evidence="2">
    <location>
        <begin position="884"/>
        <end position="896"/>
    </location>
</feature>
<evidence type="ECO:0000313" key="5">
    <source>
        <dbReference type="EMBL" id="KAK3171057.1"/>
    </source>
</evidence>
<dbReference type="Gene3D" id="1.10.1000.11">
    <property type="entry name" value="Arf Nucleotide-binding Site Opener,domain 2"/>
    <property type="match status" value="1"/>
</dbReference>
<evidence type="ECO:0000259" key="4">
    <source>
        <dbReference type="PROSITE" id="PS50190"/>
    </source>
</evidence>
<feature type="compositionally biased region" description="Polar residues" evidence="2">
    <location>
        <begin position="160"/>
        <end position="171"/>
    </location>
</feature>
<feature type="region of interest" description="Disordered" evidence="2">
    <location>
        <begin position="96"/>
        <end position="237"/>
    </location>
</feature>
<feature type="compositionally biased region" description="Polar residues" evidence="2">
    <location>
        <begin position="322"/>
        <end position="331"/>
    </location>
</feature>
<evidence type="ECO:0000256" key="1">
    <source>
        <dbReference type="SAM" id="Coils"/>
    </source>
</evidence>
<dbReference type="CDD" id="cd00171">
    <property type="entry name" value="Sec7"/>
    <property type="match status" value="1"/>
</dbReference>
<keyword evidence="6" id="KW-1185">Reference proteome</keyword>
<dbReference type="FunFam" id="1.10.1000.11:FF:000002">
    <property type="entry name" value="Cytohesin 1"/>
    <property type="match status" value="1"/>
</dbReference>
<feature type="region of interest" description="Disordered" evidence="2">
    <location>
        <begin position="1002"/>
        <end position="1060"/>
    </location>
</feature>
<dbReference type="InterPro" id="IPR001849">
    <property type="entry name" value="PH_domain"/>
</dbReference>
<dbReference type="PROSITE" id="PS50003">
    <property type="entry name" value="PH_DOMAIN"/>
    <property type="match status" value="1"/>
</dbReference>
<feature type="compositionally biased region" description="Basic and acidic residues" evidence="2">
    <location>
        <begin position="186"/>
        <end position="197"/>
    </location>
</feature>